<feature type="transmembrane region" description="Helical" evidence="1">
    <location>
        <begin position="223"/>
        <end position="242"/>
    </location>
</feature>
<evidence type="ECO:0000313" key="4">
    <source>
        <dbReference type="Proteomes" id="UP000799772"/>
    </source>
</evidence>
<proteinExistence type="predicted"/>
<dbReference type="Gene3D" id="1.20.1280.50">
    <property type="match status" value="1"/>
</dbReference>
<keyword evidence="1" id="KW-1133">Transmembrane helix</keyword>
<evidence type="ECO:0000313" key="3">
    <source>
        <dbReference type="EMBL" id="KAF2098127.1"/>
    </source>
</evidence>
<keyword evidence="1" id="KW-0472">Membrane</keyword>
<reference evidence="3" key="1">
    <citation type="journal article" date="2020" name="Stud. Mycol.">
        <title>101 Dothideomycetes genomes: a test case for predicting lifestyles and emergence of pathogens.</title>
        <authorList>
            <person name="Haridas S."/>
            <person name="Albert R."/>
            <person name="Binder M."/>
            <person name="Bloem J."/>
            <person name="Labutti K."/>
            <person name="Salamov A."/>
            <person name="Andreopoulos B."/>
            <person name="Baker S."/>
            <person name="Barry K."/>
            <person name="Bills G."/>
            <person name="Bluhm B."/>
            <person name="Cannon C."/>
            <person name="Castanera R."/>
            <person name="Culley D."/>
            <person name="Daum C."/>
            <person name="Ezra D."/>
            <person name="Gonzalez J."/>
            <person name="Henrissat B."/>
            <person name="Kuo A."/>
            <person name="Liang C."/>
            <person name="Lipzen A."/>
            <person name="Lutzoni F."/>
            <person name="Magnuson J."/>
            <person name="Mondo S."/>
            <person name="Nolan M."/>
            <person name="Ohm R."/>
            <person name="Pangilinan J."/>
            <person name="Park H.-J."/>
            <person name="Ramirez L."/>
            <person name="Alfaro M."/>
            <person name="Sun H."/>
            <person name="Tritt A."/>
            <person name="Yoshinaga Y."/>
            <person name="Zwiers L.-H."/>
            <person name="Turgeon B."/>
            <person name="Goodwin S."/>
            <person name="Spatafora J."/>
            <person name="Crous P."/>
            <person name="Grigoriev I."/>
        </authorList>
    </citation>
    <scope>NUCLEOTIDE SEQUENCE</scope>
    <source>
        <strain evidence="3">CBS 133067</strain>
    </source>
</reference>
<comment type="caution">
    <text evidence="3">The sequence shown here is derived from an EMBL/GenBank/DDBJ whole genome shotgun (WGS) entry which is preliminary data.</text>
</comment>
<feature type="transmembrane region" description="Helical" evidence="1">
    <location>
        <begin position="254"/>
        <end position="275"/>
    </location>
</feature>
<evidence type="ECO:0000259" key="2">
    <source>
        <dbReference type="PROSITE" id="PS50181"/>
    </source>
</evidence>
<dbReference type="PROSITE" id="PS50181">
    <property type="entry name" value="FBOX"/>
    <property type="match status" value="1"/>
</dbReference>
<dbReference type="InterPro" id="IPR036047">
    <property type="entry name" value="F-box-like_dom_sf"/>
</dbReference>
<gene>
    <name evidence="3" type="ORF">NA57DRAFT_57294</name>
</gene>
<dbReference type="AlphaFoldDB" id="A0A9P4M896"/>
<feature type="domain" description="F-box" evidence="2">
    <location>
        <begin position="16"/>
        <end position="65"/>
    </location>
</feature>
<protein>
    <recommendedName>
        <fullName evidence="2">F-box domain-containing protein</fullName>
    </recommendedName>
</protein>
<dbReference type="Proteomes" id="UP000799772">
    <property type="component" value="Unassembled WGS sequence"/>
</dbReference>
<dbReference type="InterPro" id="IPR001810">
    <property type="entry name" value="F-box_dom"/>
</dbReference>
<evidence type="ECO:0000256" key="1">
    <source>
        <dbReference type="SAM" id="Phobius"/>
    </source>
</evidence>
<dbReference type="OrthoDB" id="3800738at2759"/>
<dbReference type="SUPFAM" id="SSF81383">
    <property type="entry name" value="F-box domain"/>
    <property type="match status" value="1"/>
</dbReference>
<dbReference type="EMBL" id="ML978127">
    <property type="protein sequence ID" value="KAF2098127.1"/>
    <property type="molecule type" value="Genomic_DNA"/>
</dbReference>
<organism evidence="3 4">
    <name type="scientific">Rhizodiscina lignyota</name>
    <dbReference type="NCBI Taxonomy" id="1504668"/>
    <lineage>
        <taxon>Eukaryota</taxon>
        <taxon>Fungi</taxon>
        <taxon>Dikarya</taxon>
        <taxon>Ascomycota</taxon>
        <taxon>Pezizomycotina</taxon>
        <taxon>Dothideomycetes</taxon>
        <taxon>Pleosporomycetidae</taxon>
        <taxon>Aulographales</taxon>
        <taxon>Rhizodiscinaceae</taxon>
        <taxon>Rhizodiscina</taxon>
    </lineage>
</organism>
<keyword evidence="4" id="KW-1185">Reference proteome</keyword>
<name>A0A9P4M896_9PEZI</name>
<accession>A0A9P4M896</accession>
<dbReference type="Pfam" id="PF12937">
    <property type="entry name" value="F-box-like"/>
    <property type="match status" value="1"/>
</dbReference>
<keyword evidence="1" id="KW-0812">Transmembrane</keyword>
<sequence length="300" mass="34801">MPSPIDTDGTHADTTAKHINTLPIELLEQIFIDVCRRDLRQLARARGVCRRWNHLIQGSHVLQKELFLIADRHILMCYTMTLGAAADFRFRICSDNNTRRSHIRRHPFLVRYAPVNGKEFDASYPIMIHVDYEEWKRSFRRGRFNAPRSMLITQPPIVNSLLDLTCGRSFDMSMVVNLDGITLGDLNDAIQQVVKIAIANGYFYAPSRRSNKFGIPEPQFARFFRIAHTYAFLLAFLGVTTLDVSEKLRLTQSHLFCMMWVLLAVLRFMVVLYMPYGYQEMTGAIFEIWIGCELYGVYRF</sequence>